<keyword evidence="4 6" id="KW-1133">Transmembrane helix</keyword>
<dbReference type="GO" id="GO:0051301">
    <property type="term" value="P:cell division"/>
    <property type="evidence" value="ECO:0007669"/>
    <property type="project" value="InterPro"/>
</dbReference>
<dbReference type="GO" id="GO:0015648">
    <property type="term" value="F:lipid-linked peptidoglycan transporter activity"/>
    <property type="evidence" value="ECO:0007669"/>
    <property type="project" value="TreeGrafter"/>
</dbReference>
<evidence type="ECO:0000256" key="6">
    <source>
        <dbReference type="SAM" id="Phobius"/>
    </source>
</evidence>
<evidence type="ECO:0000256" key="5">
    <source>
        <dbReference type="ARBA" id="ARBA00023136"/>
    </source>
</evidence>
<evidence type="ECO:0000256" key="3">
    <source>
        <dbReference type="ARBA" id="ARBA00022960"/>
    </source>
</evidence>
<feature type="transmembrane region" description="Helical" evidence="6">
    <location>
        <begin position="407"/>
        <end position="425"/>
    </location>
</feature>
<dbReference type="GO" id="GO:0008360">
    <property type="term" value="P:regulation of cell shape"/>
    <property type="evidence" value="ECO:0007669"/>
    <property type="project" value="UniProtKB-KW"/>
</dbReference>
<feature type="transmembrane region" description="Helical" evidence="6">
    <location>
        <begin position="343"/>
        <end position="365"/>
    </location>
</feature>
<feature type="transmembrane region" description="Helical" evidence="6">
    <location>
        <begin position="125"/>
        <end position="145"/>
    </location>
</feature>
<dbReference type="InterPro" id="IPR001182">
    <property type="entry name" value="FtsW/RodA"/>
</dbReference>
<comment type="subcellular location">
    <subcellularLocation>
        <location evidence="1">Membrane</location>
        <topology evidence="1">Multi-pass membrane protein</topology>
    </subcellularLocation>
</comment>
<evidence type="ECO:0000313" key="8">
    <source>
        <dbReference type="Proteomes" id="UP000327030"/>
    </source>
</evidence>
<dbReference type="Pfam" id="PF01098">
    <property type="entry name" value="FTSW_RODA_SPOVE"/>
    <property type="match status" value="1"/>
</dbReference>
<name>A0A5P6VTH1_PSEXY</name>
<dbReference type="Proteomes" id="UP000327030">
    <property type="component" value="Chromosome 1"/>
</dbReference>
<dbReference type="GO" id="GO:0032153">
    <property type="term" value="C:cell division site"/>
    <property type="evidence" value="ECO:0007669"/>
    <property type="project" value="TreeGrafter"/>
</dbReference>
<keyword evidence="3" id="KW-0133">Cell shape</keyword>
<dbReference type="OrthoDB" id="9812661at2"/>
<gene>
    <name evidence="7" type="ORF">FXF36_12590</name>
</gene>
<keyword evidence="5 6" id="KW-0472">Membrane</keyword>
<organism evidence="7 8">
    <name type="scientific">Pseudobutyrivibrio xylanivorans</name>
    <dbReference type="NCBI Taxonomy" id="185007"/>
    <lineage>
        <taxon>Bacteria</taxon>
        <taxon>Bacillati</taxon>
        <taxon>Bacillota</taxon>
        <taxon>Clostridia</taxon>
        <taxon>Lachnospirales</taxon>
        <taxon>Lachnospiraceae</taxon>
        <taxon>Pseudobutyrivibrio</taxon>
    </lineage>
</organism>
<accession>A0A5P6VTH1</accession>
<feature type="transmembrane region" description="Helical" evidence="6">
    <location>
        <begin position="214"/>
        <end position="230"/>
    </location>
</feature>
<feature type="transmembrane region" description="Helical" evidence="6">
    <location>
        <begin position="192"/>
        <end position="208"/>
    </location>
</feature>
<evidence type="ECO:0000313" key="7">
    <source>
        <dbReference type="EMBL" id="QFJ55652.1"/>
    </source>
</evidence>
<evidence type="ECO:0000256" key="2">
    <source>
        <dbReference type="ARBA" id="ARBA00022692"/>
    </source>
</evidence>
<feature type="transmembrane region" description="Helical" evidence="6">
    <location>
        <begin position="151"/>
        <end position="171"/>
    </location>
</feature>
<keyword evidence="2 6" id="KW-0812">Transmembrane</keyword>
<feature type="transmembrane region" description="Helical" evidence="6">
    <location>
        <begin position="36"/>
        <end position="62"/>
    </location>
</feature>
<dbReference type="KEGG" id="pxv:FXF36_12590"/>
<evidence type="ECO:0000256" key="1">
    <source>
        <dbReference type="ARBA" id="ARBA00004141"/>
    </source>
</evidence>
<feature type="transmembrane region" description="Helical" evidence="6">
    <location>
        <begin position="235"/>
        <end position="252"/>
    </location>
</feature>
<sequence length="441" mass="48590">MVSVITSFSRITILAYIIIFTICDCILVFEHRIGEAFGSILTTIQSVMIVLFLVNSSVVLFYSKDDASILVLLTLQLLFFAVCSIVLNALTVPASKALLNNIFLMLSFSYVMLERLKMARAIRQFVFTIIALAVGCLVIYILRRITSINKYMLIFAIVGILSLLAVSLVGTTEYGAKLSLSFGAVSIQPSEFVKLSYLFFISGCIVTWKDFRGFLIAGIGAALHILVLVYSKDLGTALIFLVTYVFLIFIAYKNYVVLIMELGIATIGGILAYSMFPHIRTRFLAWSDPLSVIDNQGYQISQSLFAIGTGSWLGSGLNNGLPNKIPVVVKDFIFAAISEEMGAVVAICLILIYMCTVIMIFNISFNSTYSFYMLVNSGFAIIFAIQTILNIGGVIKFIPSTGVTLPFISYGGSSLLSMFIGSLIAECSEELWQLPVIRRRK</sequence>
<dbReference type="PANTHER" id="PTHR30474">
    <property type="entry name" value="CELL CYCLE PROTEIN"/>
    <property type="match status" value="1"/>
</dbReference>
<dbReference type="AlphaFoldDB" id="A0A5P6VTH1"/>
<proteinExistence type="predicted"/>
<feature type="transmembrane region" description="Helical" evidence="6">
    <location>
        <begin position="69"/>
        <end position="91"/>
    </location>
</feature>
<dbReference type="EMBL" id="CP043028">
    <property type="protein sequence ID" value="QFJ55652.1"/>
    <property type="molecule type" value="Genomic_DNA"/>
</dbReference>
<reference evidence="8" key="1">
    <citation type="submission" date="2019-08" db="EMBL/GenBank/DDBJ databases">
        <title>Complete Genome Sequence of the Polysaccharide-Degrading Rumen Bacterium Pseudobutyrivibrio xylanivorans MA3014.</title>
        <authorList>
            <person name="Palevich N."/>
            <person name="Maclean P.H."/>
            <person name="Kelly W.J."/>
            <person name="Leahy S.C."/>
            <person name="Rakonjac J."/>
            <person name="Attwood G.T."/>
        </authorList>
    </citation>
    <scope>NUCLEOTIDE SEQUENCE [LARGE SCALE GENOMIC DNA]</scope>
    <source>
        <strain evidence="8">MA3014</strain>
    </source>
</reference>
<dbReference type="GO" id="GO:0005886">
    <property type="term" value="C:plasma membrane"/>
    <property type="evidence" value="ECO:0007669"/>
    <property type="project" value="TreeGrafter"/>
</dbReference>
<feature type="transmembrane region" description="Helical" evidence="6">
    <location>
        <begin position="371"/>
        <end position="395"/>
    </location>
</feature>
<dbReference type="PANTHER" id="PTHR30474:SF3">
    <property type="entry name" value="PEPTIDOGLYCAN GLYCOSYLTRANSFERASE RODA"/>
    <property type="match status" value="1"/>
</dbReference>
<feature type="transmembrane region" description="Helical" evidence="6">
    <location>
        <begin position="258"/>
        <end position="276"/>
    </location>
</feature>
<protein>
    <submittedName>
        <fullName evidence="7">FtsW/RodA/SpoVE family cell cycle protein</fullName>
    </submittedName>
</protein>
<evidence type="ECO:0000256" key="4">
    <source>
        <dbReference type="ARBA" id="ARBA00022989"/>
    </source>
</evidence>
<feature type="transmembrane region" description="Helical" evidence="6">
    <location>
        <begin position="12"/>
        <end position="30"/>
    </location>
</feature>